<feature type="region of interest" description="Disordered" evidence="1">
    <location>
        <begin position="1"/>
        <end position="75"/>
    </location>
</feature>
<reference evidence="2 3" key="1">
    <citation type="submission" date="2024-06" db="EMBL/GenBank/DDBJ databases">
        <title>The draft genome of Grus japonensis, version 3.</title>
        <authorList>
            <person name="Nabeshima K."/>
            <person name="Suzuki S."/>
            <person name="Onuma M."/>
        </authorList>
    </citation>
    <scope>NUCLEOTIDE SEQUENCE [LARGE SCALE GENOMIC DNA]</scope>
    <source>
        <strain evidence="2 3">451A</strain>
    </source>
</reference>
<evidence type="ECO:0000313" key="2">
    <source>
        <dbReference type="EMBL" id="GAB0183553.1"/>
    </source>
</evidence>
<evidence type="ECO:0000313" key="3">
    <source>
        <dbReference type="Proteomes" id="UP001623348"/>
    </source>
</evidence>
<dbReference type="EMBL" id="BAAFJT010000002">
    <property type="protein sequence ID" value="GAB0183553.1"/>
    <property type="molecule type" value="Genomic_DNA"/>
</dbReference>
<feature type="compositionally biased region" description="Basic and acidic residues" evidence="1">
    <location>
        <begin position="28"/>
        <end position="51"/>
    </location>
</feature>
<keyword evidence="3" id="KW-1185">Reference proteome</keyword>
<evidence type="ECO:0000256" key="1">
    <source>
        <dbReference type="SAM" id="MobiDB-lite"/>
    </source>
</evidence>
<gene>
    <name evidence="2" type="ORF">GRJ2_000820600</name>
</gene>
<comment type="caution">
    <text evidence="2">The sequence shown here is derived from an EMBL/GenBank/DDBJ whole genome shotgun (WGS) entry which is preliminary data.</text>
</comment>
<proteinExistence type="predicted"/>
<dbReference type="AlphaFoldDB" id="A0ABC9WDR0"/>
<sequence>MPAGSKMDPPLAKAKPISDSGSTSGVTELRRVEKNPVQEKWQPEKGVRICERNNSADTKVSAEGGTGGAPGAGTEIPLQPMVKAMVKQAVPLQPMEEG</sequence>
<accession>A0ABC9WDR0</accession>
<organism evidence="2 3">
    <name type="scientific">Grus japonensis</name>
    <name type="common">Japanese crane</name>
    <name type="synonym">Red-crowned crane</name>
    <dbReference type="NCBI Taxonomy" id="30415"/>
    <lineage>
        <taxon>Eukaryota</taxon>
        <taxon>Metazoa</taxon>
        <taxon>Chordata</taxon>
        <taxon>Craniata</taxon>
        <taxon>Vertebrata</taxon>
        <taxon>Euteleostomi</taxon>
        <taxon>Archelosauria</taxon>
        <taxon>Archosauria</taxon>
        <taxon>Dinosauria</taxon>
        <taxon>Saurischia</taxon>
        <taxon>Theropoda</taxon>
        <taxon>Coelurosauria</taxon>
        <taxon>Aves</taxon>
        <taxon>Neognathae</taxon>
        <taxon>Neoaves</taxon>
        <taxon>Gruiformes</taxon>
        <taxon>Gruidae</taxon>
        <taxon>Grus</taxon>
    </lineage>
</organism>
<dbReference type="Proteomes" id="UP001623348">
    <property type="component" value="Unassembled WGS sequence"/>
</dbReference>
<name>A0ABC9WDR0_GRUJA</name>
<protein>
    <submittedName>
        <fullName evidence="2">Acid sphingomyelinase-like phosphodiesterase 3b</fullName>
    </submittedName>
</protein>